<feature type="domain" description="HTH cro/C1-type" evidence="2">
    <location>
        <begin position="7"/>
        <end position="61"/>
    </location>
</feature>
<evidence type="ECO:0000313" key="4">
    <source>
        <dbReference type="Proteomes" id="UP000190023"/>
    </source>
</evidence>
<dbReference type="SUPFAM" id="SSF47413">
    <property type="entry name" value="lambda repressor-like DNA-binding domains"/>
    <property type="match status" value="1"/>
</dbReference>
<comment type="caution">
    <text evidence="3">The sequence shown here is derived from an EMBL/GenBank/DDBJ whole genome shotgun (WGS) entry which is preliminary data.</text>
</comment>
<dbReference type="EMBL" id="MUYB01000013">
    <property type="protein sequence ID" value="OOS05552.1"/>
    <property type="molecule type" value="Genomic_DNA"/>
</dbReference>
<accession>A0A1T0B6D0</accession>
<dbReference type="PROSITE" id="PS50943">
    <property type="entry name" value="HTH_CROC1"/>
    <property type="match status" value="1"/>
</dbReference>
<proteinExistence type="predicted"/>
<evidence type="ECO:0000313" key="3">
    <source>
        <dbReference type="EMBL" id="OOS05552.1"/>
    </source>
</evidence>
<reference evidence="3 4" key="1">
    <citation type="submission" date="2017-02" db="EMBL/GenBank/DDBJ databases">
        <title>Draft genome sequence of Haemophilus felis CCUG 31170 type strain.</title>
        <authorList>
            <person name="Engstrom-Jakobsson H."/>
            <person name="Salva-Serra F."/>
            <person name="Thorell K."/>
            <person name="Gonzales-Siles L."/>
            <person name="Karlsson R."/>
            <person name="Boulund F."/>
            <person name="Engstrand L."/>
            <person name="Kristiansson E."/>
            <person name="Moore E."/>
        </authorList>
    </citation>
    <scope>NUCLEOTIDE SEQUENCE [LARGE SCALE GENOMIC DNA]</scope>
    <source>
        <strain evidence="3 4">CCUG 31170</strain>
    </source>
</reference>
<dbReference type="PANTHER" id="PTHR46558">
    <property type="entry name" value="TRACRIPTIONAL REGULATORY PROTEIN-RELATED-RELATED"/>
    <property type="match status" value="1"/>
</dbReference>
<keyword evidence="1" id="KW-0238">DNA-binding</keyword>
<dbReference type="InterPro" id="IPR001387">
    <property type="entry name" value="Cro/C1-type_HTH"/>
</dbReference>
<evidence type="ECO:0000259" key="2">
    <source>
        <dbReference type="PROSITE" id="PS50943"/>
    </source>
</evidence>
<sequence length="135" mass="15773">MKVNEKLRLLRETHHLSQEEMANKLSMSTKGYAKIERGETRSNLPRLEQISEIFNMDICELLAYGEEEKIVNLDKSVFNNSENSLNHSIISLGTNDIEKELEKLHLIISHKDEIIENLKRENKLLLEMNELLKNK</sequence>
<dbReference type="STRING" id="123822.B0188_03845"/>
<gene>
    <name evidence="3" type="ORF">B0188_03845</name>
</gene>
<dbReference type="InterPro" id="IPR010982">
    <property type="entry name" value="Lambda_DNA-bd_dom_sf"/>
</dbReference>
<dbReference type="GO" id="GO:0003677">
    <property type="term" value="F:DNA binding"/>
    <property type="evidence" value="ECO:0007669"/>
    <property type="project" value="UniProtKB-KW"/>
</dbReference>
<dbReference type="PANTHER" id="PTHR46558:SF11">
    <property type="entry name" value="HTH-TYPE TRANSCRIPTIONAL REGULATOR XRE"/>
    <property type="match status" value="1"/>
</dbReference>
<dbReference type="Pfam" id="PF01381">
    <property type="entry name" value="HTH_3"/>
    <property type="match status" value="1"/>
</dbReference>
<dbReference type="Gene3D" id="1.10.260.40">
    <property type="entry name" value="lambda repressor-like DNA-binding domains"/>
    <property type="match status" value="1"/>
</dbReference>
<evidence type="ECO:0000256" key="1">
    <source>
        <dbReference type="ARBA" id="ARBA00023125"/>
    </source>
</evidence>
<dbReference type="CDD" id="cd00093">
    <property type="entry name" value="HTH_XRE"/>
    <property type="match status" value="1"/>
</dbReference>
<protein>
    <submittedName>
        <fullName evidence="3">Transcriptional regulator</fullName>
    </submittedName>
</protein>
<keyword evidence="4" id="KW-1185">Reference proteome</keyword>
<dbReference type="SMART" id="SM00530">
    <property type="entry name" value="HTH_XRE"/>
    <property type="match status" value="1"/>
</dbReference>
<dbReference type="AlphaFoldDB" id="A0A1T0B6D0"/>
<organism evidence="3 4">
    <name type="scientific">[Haemophilus] felis</name>
    <dbReference type="NCBI Taxonomy" id="123822"/>
    <lineage>
        <taxon>Bacteria</taxon>
        <taxon>Pseudomonadati</taxon>
        <taxon>Pseudomonadota</taxon>
        <taxon>Gammaproteobacteria</taxon>
        <taxon>Pasteurellales</taxon>
        <taxon>Pasteurellaceae</taxon>
    </lineage>
</organism>
<dbReference type="OrthoDB" id="5678656at2"/>
<name>A0A1T0B6D0_9PAST</name>
<dbReference type="Proteomes" id="UP000190023">
    <property type="component" value="Unassembled WGS sequence"/>
</dbReference>